<dbReference type="Proteomes" id="UP000295717">
    <property type="component" value="Unassembled WGS sequence"/>
</dbReference>
<keyword evidence="2" id="KW-0808">Transferase</keyword>
<dbReference type="Pfam" id="PF13439">
    <property type="entry name" value="Glyco_transf_4"/>
    <property type="match status" value="1"/>
</dbReference>
<dbReference type="RefSeq" id="WP_132976218.1">
    <property type="nucleotide sequence ID" value="NZ_SMAO01000002.1"/>
</dbReference>
<accession>A0A4V2V1Z9</accession>
<feature type="domain" description="Glycosyltransferase subfamily 4-like N-terminal" evidence="1">
    <location>
        <begin position="14"/>
        <end position="177"/>
    </location>
</feature>
<dbReference type="AlphaFoldDB" id="A0A4V2V1Z9"/>
<keyword evidence="3" id="KW-1185">Reference proteome</keyword>
<evidence type="ECO:0000313" key="3">
    <source>
        <dbReference type="Proteomes" id="UP000295717"/>
    </source>
</evidence>
<gene>
    <name evidence="2" type="ORF">EDC35_102449</name>
</gene>
<dbReference type="Gene3D" id="3.40.50.2000">
    <property type="entry name" value="Glycogen Phosphorylase B"/>
    <property type="match status" value="2"/>
</dbReference>
<proteinExistence type="predicted"/>
<name>A0A4V2V1Z9_9GAMM</name>
<dbReference type="PANTHER" id="PTHR12526">
    <property type="entry name" value="GLYCOSYLTRANSFERASE"/>
    <property type="match status" value="1"/>
</dbReference>
<dbReference type="InterPro" id="IPR028098">
    <property type="entry name" value="Glyco_trans_4-like_N"/>
</dbReference>
<organism evidence="2 3">
    <name type="scientific">Thiobaca trueperi</name>
    <dbReference type="NCBI Taxonomy" id="127458"/>
    <lineage>
        <taxon>Bacteria</taxon>
        <taxon>Pseudomonadati</taxon>
        <taxon>Pseudomonadota</taxon>
        <taxon>Gammaproteobacteria</taxon>
        <taxon>Chromatiales</taxon>
        <taxon>Chromatiaceae</taxon>
        <taxon>Thiobaca</taxon>
    </lineage>
</organism>
<dbReference type="SUPFAM" id="SSF53756">
    <property type="entry name" value="UDP-Glycosyltransferase/glycogen phosphorylase"/>
    <property type="match status" value="1"/>
</dbReference>
<evidence type="ECO:0000259" key="1">
    <source>
        <dbReference type="Pfam" id="PF13439"/>
    </source>
</evidence>
<evidence type="ECO:0000313" key="2">
    <source>
        <dbReference type="EMBL" id="TCT23112.1"/>
    </source>
</evidence>
<dbReference type="OrthoDB" id="9777346at2"/>
<dbReference type="EMBL" id="SMAO01000002">
    <property type="protein sequence ID" value="TCT23112.1"/>
    <property type="molecule type" value="Genomic_DNA"/>
</dbReference>
<comment type="caution">
    <text evidence="2">The sequence shown here is derived from an EMBL/GenBank/DDBJ whole genome shotgun (WGS) entry which is preliminary data.</text>
</comment>
<sequence length="386" mass="43864">MKNKILHIITGLSVGGAEKSLFNLLKNGLSDRFENIVISLRDDGFYGEVIRQLGIPVYTLRIKKILSYPSTFACLRSITRDLQPNIIQGWMYHGNLIAYLAKKICKDDPKIIFNIRQSLYGMANEKPLTRQVIRINRQLSHHIDTILYNSQTSRRLHSDFGFSSKNSSVIFNGFDTKIFRPDRDCGLRIRKALDIPEKARVIGHVARFHPMKDHATFLRAIIPILNHYADVHVLLVGKDITTENQLISSIFPEQSKKRLHFLGERIDIPDLMRTMDIFVQSSWSEAFPNVLGEAMSTGISCLATNVGDSQVIIGKTGFIIPPKNDVALFIELKKMLDKTDEERQASGMMARERIIEKYSLEATVNQYINLYENLIHSTKSIKACAG</sequence>
<reference evidence="2 3" key="1">
    <citation type="submission" date="2019-03" db="EMBL/GenBank/DDBJ databases">
        <title>Genomic Encyclopedia of Type Strains, Phase IV (KMG-IV): sequencing the most valuable type-strain genomes for metagenomic binning, comparative biology and taxonomic classification.</title>
        <authorList>
            <person name="Goeker M."/>
        </authorList>
    </citation>
    <scope>NUCLEOTIDE SEQUENCE [LARGE SCALE GENOMIC DNA]</scope>
    <source>
        <strain evidence="2 3">DSM 13587</strain>
    </source>
</reference>
<dbReference type="Pfam" id="PF13692">
    <property type="entry name" value="Glyco_trans_1_4"/>
    <property type="match status" value="1"/>
</dbReference>
<dbReference type="PANTHER" id="PTHR12526:SF630">
    <property type="entry name" value="GLYCOSYLTRANSFERASE"/>
    <property type="match status" value="1"/>
</dbReference>
<protein>
    <submittedName>
        <fullName evidence="2">Glycosyltransferase involved in cell wall biosynthesis</fullName>
    </submittedName>
</protein>
<dbReference type="GO" id="GO:0016757">
    <property type="term" value="F:glycosyltransferase activity"/>
    <property type="evidence" value="ECO:0007669"/>
    <property type="project" value="UniProtKB-ARBA"/>
</dbReference>